<dbReference type="EMBL" id="UYSU01034621">
    <property type="protein sequence ID" value="VDL94758.1"/>
    <property type="molecule type" value="Genomic_DNA"/>
</dbReference>
<accession>A0A183SVX5</accession>
<organism evidence="3">
    <name type="scientific">Schistocephalus solidus</name>
    <name type="common">Tapeworm</name>
    <dbReference type="NCBI Taxonomy" id="70667"/>
    <lineage>
        <taxon>Eukaryota</taxon>
        <taxon>Metazoa</taxon>
        <taxon>Spiralia</taxon>
        <taxon>Lophotrochozoa</taxon>
        <taxon>Platyhelminthes</taxon>
        <taxon>Cestoda</taxon>
        <taxon>Eucestoda</taxon>
        <taxon>Diphyllobothriidea</taxon>
        <taxon>Diphyllobothriidae</taxon>
        <taxon>Schistocephalus</taxon>
    </lineage>
</organism>
<name>A0A183SVX5_SCHSO</name>
<reference evidence="3" key="1">
    <citation type="submission" date="2016-06" db="UniProtKB">
        <authorList>
            <consortium name="WormBaseParasite"/>
        </authorList>
    </citation>
    <scope>IDENTIFICATION</scope>
</reference>
<dbReference type="STRING" id="70667.A0A183SVX5"/>
<keyword evidence="2" id="KW-1185">Reference proteome</keyword>
<evidence type="ECO:0000313" key="1">
    <source>
        <dbReference type="EMBL" id="VDL94758.1"/>
    </source>
</evidence>
<sequence length="78" mass="8704">MIDNEPIISEILVCVEEVVVAQAAADAFCTIVSKFNADQAEKKALPLIRKIHEGELPTTFTSCSHFVLLLFFPLRGWQ</sequence>
<dbReference type="Gene3D" id="1.25.10.10">
    <property type="entry name" value="Leucine-rich Repeat Variant"/>
    <property type="match status" value="1"/>
</dbReference>
<dbReference type="AlphaFoldDB" id="A0A183SVX5"/>
<reference evidence="1 2" key="2">
    <citation type="submission" date="2018-11" db="EMBL/GenBank/DDBJ databases">
        <authorList>
            <consortium name="Pathogen Informatics"/>
        </authorList>
    </citation>
    <scope>NUCLEOTIDE SEQUENCE [LARGE SCALE GENOMIC DNA]</scope>
    <source>
        <strain evidence="1 2">NST_G2</strain>
    </source>
</reference>
<dbReference type="Proteomes" id="UP000275846">
    <property type="component" value="Unassembled WGS sequence"/>
</dbReference>
<gene>
    <name evidence="1" type="ORF">SSLN_LOCUS8373</name>
</gene>
<dbReference type="WBParaSite" id="SSLN_0000870301-mRNA-1">
    <property type="protein sequence ID" value="SSLN_0000870301-mRNA-1"/>
    <property type="gene ID" value="SSLN_0000870301"/>
</dbReference>
<proteinExistence type="predicted"/>
<evidence type="ECO:0000313" key="2">
    <source>
        <dbReference type="Proteomes" id="UP000275846"/>
    </source>
</evidence>
<dbReference type="InterPro" id="IPR011989">
    <property type="entry name" value="ARM-like"/>
</dbReference>
<evidence type="ECO:0000313" key="3">
    <source>
        <dbReference type="WBParaSite" id="SSLN_0000870301-mRNA-1"/>
    </source>
</evidence>
<protein>
    <submittedName>
        <fullName evidence="3">Importin subunit beta-1</fullName>
    </submittedName>
</protein>